<organism evidence="2 3">
    <name type="scientific">Edaphobacter modestus</name>
    <dbReference type="NCBI Taxonomy" id="388466"/>
    <lineage>
        <taxon>Bacteria</taxon>
        <taxon>Pseudomonadati</taxon>
        <taxon>Acidobacteriota</taxon>
        <taxon>Terriglobia</taxon>
        <taxon>Terriglobales</taxon>
        <taxon>Acidobacteriaceae</taxon>
        <taxon>Edaphobacter</taxon>
    </lineage>
</organism>
<dbReference type="EMBL" id="SHKW01000001">
    <property type="protein sequence ID" value="RZU40946.1"/>
    <property type="molecule type" value="Genomic_DNA"/>
</dbReference>
<dbReference type="RefSeq" id="WP_207231720.1">
    <property type="nucleotide sequence ID" value="NZ_SHKW01000001.1"/>
</dbReference>
<name>A0A4V6MFU5_9BACT</name>
<evidence type="ECO:0000313" key="2">
    <source>
        <dbReference type="EMBL" id="RZU40946.1"/>
    </source>
</evidence>
<proteinExistence type="predicted"/>
<feature type="signal peptide" evidence="1">
    <location>
        <begin position="1"/>
        <end position="19"/>
    </location>
</feature>
<evidence type="ECO:0008006" key="4">
    <source>
        <dbReference type="Google" id="ProtNLM"/>
    </source>
</evidence>
<keyword evidence="1" id="KW-0732">Signal</keyword>
<dbReference type="AlphaFoldDB" id="A0A4V6MFU5"/>
<evidence type="ECO:0000256" key="1">
    <source>
        <dbReference type="SAM" id="SignalP"/>
    </source>
</evidence>
<protein>
    <recommendedName>
        <fullName evidence="4">Muconolactone delta-isomerase</fullName>
    </recommendedName>
</protein>
<feature type="chain" id="PRO_5020582624" description="Muconolactone delta-isomerase" evidence="1">
    <location>
        <begin position="20"/>
        <end position="136"/>
    </location>
</feature>
<evidence type="ECO:0000313" key="3">
    <source>
        <dbReference type="Proteomes" id="UP000292958"/>
    </source>
</evidence>
<gene>
    <name evidence="2" type="ORF">BDD14_2437</name>
</gene>
<dbReference type="Proteomes" id="UP000292958">
    <property type="component" value="Unassembled WGS sequence"/>
</dbReference>
<keyword evidence="3" id="KW-1185">Reference proteome</keyword>
<dbReference type="Gene3D" id="3.30.70.1060">
    <property type="entry name" value="Dimeric alpha+beta barrel"/>
    <property type="match status" value="1"/>
</dbReference>
<accession>A0A4V6MFU5</accession>
<reference evidence="2 3" key="1">
    <citation type="submission" date="2019-02" db="EMBL/GenBank/DDBJ databases">
        <title>Genomic Encyclopedia of Archaeal and Bacterial Type Strains, Phase II (KMG-II): from individual species to whole genera.</title>
        <authorList>
            <person name="Goeker M."/>
        </authorList>
    </citation>
    <scope>NUCLEOTIDE SEQUENCE [LARGE SCALE GENOMIC DNA]</scope>
    <source>
        <strain evidence="2 3">DSM 18101</strain>
    </source>
</reference>
<sequence>MNLLSLSALVLGVGMHAQAQGAAMPAPPPVPVTDVMVLLTRKPSVSVSDLMKVLPEEARETMLLYLDGKIDQWYSRADGKGVVFFLRCNTVEEAKAIMGSLPLDKAGMVDLEFIPVGPLSPMRLLMKPQTGETGTK</sequence>
<comment type="caution">
    <text evidence="2">The sequence shown here is derived from an EMBL/GenBank/DDBJ whole genome shotgun (WGS) entry which is preliminary data.</text>
</comment>